<sequence length="175" mass="19901">MNEEKYFSVDVSDETHVIRLHETLEQAKQSCLNGATEAYEFAGDMDDHESYESYEAYDLPYAVYGVVLGRAKSDIRPLTDEERASELFGEAEQVIEPPTLLENNGWISIEDKLPPIETDVLGLCDISGMQLILIVSRELADNEWYFLSVNQYGLDDDVIAVTHWQPLPEPPKEEK</sequence>
<evidence type="ECO:0000313" key="2">
    <source>
        <dbReference type="EMBL" id="TRB33970.1"/>
    </source>
</evidence>
<dbReference type="KEGG" id="mhaq:WC39_05535"/>
<dbReference type="InterPro" id="IPR007539">
    <property type="entry name" value="DUF551"/>
</dbReference>
<protein>
    <submittedName>
        <fullName evidence="3">DUF551 domain-containing protein</fullName>
    </submittedName>
</protein>
<keyword evidence="5" id="KW-1185">Reference proteome</keyword>
<organism evidence="3 4">
    <name type="scientific">Mannheimia haemolytica</name>
    <name type="common">Pasteurella haemolytica</name>
    <dbReference type="NCBI Taxonomy" id="75985"/>
    <lineage>
        <taxon>Bacteria</taxon>
        <taxon>Pseudomonadati</taxon>
        <taxon>Pseudomonadota</taxon>
        <taxon>Gammaproteobacteria</taxon>
        <taxon>Pasteurellales</taxon>
        <taxon>Pasteurellaceae</taxon>
        <taxon>Mannheimia</taxon>
    </lineage>
</organism>
<dbReference type="OrthoDB" id="5678344at2"/>
<evidence type="ECO:0000259" key="1">
    <source>
        <dbReference type="Pfam" id="PF04448"/>
    </source>
</evidence>
<dbReference type="EMBL" id="VAJB01000051">
    <property type="protein sequence ID" value="TRB71674.1"/>
    <property type="molecule type" value="Genomic_DNA"/>
</dbReference>
<dbReference type="Proteomes" id="UP000315164">
    <property type="component" value="Unassembled WGS sequence"/>
</dbReference>
<evidence type="ECO:0000313" key="5">
    <source>
        <dbReference type="Proteomes" id="UP000318394"/>
    </source>
</evidence>
<comment type="caution">
    <text evidence="3">The sequence shown here is derived from an EMBL/GenBank/DDBJ whole genome shotgun (WGS) entry which is preliminary data.</text>
</comment>
<dbReference type="KEGG" id="mhay:VK67_05740"/>
<name>A0A249A0M1_MANHA</name>
<dbReference type="EMBL" id="VAJI01000061">
    <property type="protein sequence ID" value="TRB33970.1"/>
    <property type="molecule type" value="Genomic_DNA"/>
</dbReference>
<dbReference type="Pfam" id="PF04448">
    <property type="entry name" value="DUF551"/>
    <property type="match status" value="1"/>
</dbReference>
<dbReference type="Proteomes" id="UP000318394">
    <property type="component" value="Unassembled WGS sequence"/>
</dbReference>
<evidence type="ECO:0000313" key="4">
    <source>
        <dbReference type="Proteomes" id="UP000315164"/>
    </source>
</evidence>
<feature type="domain" description="DUF551" evidence="1">
    <location>
        <begin position="105"/>
        <end position="172"/>
    </location>
</feature>
<dbReference type="AlphaFoldDB" id="A0A249A0M1"/>
<dbReference type="RefSeq" id="WP_006250261.1">
    <property type="nucleotide sequence ID" value="NZ_CP011098.1"/>
</dbReference>
<dbReference type="GeneID" id="67369176"/>
<reference evidence="4 5" key="1">
    <citation type="journal article" date="2019" name="Vet. Microbiol.">
        <title>Genetic characterization of susceptible and multi-drug resistant Mannheimia haemolytica isolated from high-risk stocker calves prior to and after antimicrobial metaphylaxis.</title>
        <authorList>
            <person name="Snyder E.R."/>
            <person name="Alvarez-Narvaez S."/>
            <person name="Credille B.C."/>
        </authorList>
    </citation>
    <scope>NUCLEOTIDE SEQUENCE [LARGE SCALE GENOMIC DNA]</scope>
    <source>
        <strain evidence="3 4">UGA-R5-128-1</strain>
        <strain evidence="2 5">UGA-R7-163-1</strain>
    </source>
</reference>
<evidence type="ECO:0000313" key="3">
    <source>
        <dbReference type="EMBL" id="TRB71674.1"/>
    </source>
</evidence>
<proteinExistence type="predicted"/>
<accession>A0A249A0M1</accession>
<gene>
    <name evidence="3" type="ORF">FEA53_13180</name>
    <name evidence="2" type="ORF">FEB89_13345</name>
</gene>